<evidence type="ECO:0000313" key="1">
    <source>
        <dbReference type="EMBL" id="SEO08010.1"/>
    </source>
</evidence>
<name>A0A1H8LSD6_9BRAD</name>
<dbReference type="Proteomes" id="UP000199615">
    <property type="component" value="Unassembled WGS sequence"/>
</dbReference>
<dbReference type="AlphaFoldDB" id="A0A1H8LSD6"/>
<protein>
    <submittedName>
        <fullName evidence="1">Uncharacterized protein</fullName>
    </submittedName>
</protein>
<evidence type="ECO:0000313" key="2">
    <source>
        <dbReference type="Proteomes" id="UP000199615"/>
    </source>
</evidence>
<accession>A0A1H8LSD6</accession>
<reference evidence="2" key="1">
    <citation type="submission" date="2016-10" db="EMBL/GenBank/DDBJ databases">
        <authorList>
            <person name="Varghese N."/>
            <person name="Submissions S."/>
        </authorList>
    </citation>
    <scope>NUCLEOTIDE SEQUENCE [LARGE SCALE GENOMIC DNA]</scope>
    <source>
        <strain evidence="2">DSM 123</strain>
    </source>
</reference>
<dbReference type="OrthoDB" id="9965243at2"/>
<organism evidence="1 2">
    <name type="scientific">Rhodopseudomonas pseudopalustris</name>
    <dbReference type="NCBI Taxonomy" id="1513892"/>
    <lineage>
        <taxon>Bacteria</taxon>
        <taxon>Pseudomonadati</taxon>
        <taxon>Pseudomonadota</taxon>
        <taxon>Alphaproteobacteria</taxon>
        <taxon>Hyphomicrobiales</taxon>
        <taxon>Nitrobacteraceae</taxon>
        <taxon>Rhodopseudomonas</taxon>
    </lineage>
</organism>
<proteinExistence type="predicted"/>
<gene>
    <name evidence="1" type="ORF">SAMN05444123_101201</name>
</gene>
<keyword evidence="2" id="KW-1185">Reference proteome</keyword>
<dbReference type="RefSeq" id="WP_139202572.1">
    <property type="nucleotide sequence ID" value="NZ_FODT01000001.1"/>
</dbReference>
<sequence>MSVTARPAARAKIRVVWSRDAAPTPATEAAIVSAIEKDLRAARIQRRFDDMLHHLDELFIFHKHAESAAVRSRCAALLAGA</sequence>
<dbReference type="EMBL" id="FODT01000001">
    <property type="protein sequence ID" value="SEO08010.1"/>
    <property type="molecule type" value="Genomic_DNA"/>
</dbReference>